<accession>A0A9W6YP88</accession>
<dbReference type="EMBL" id="BSXT01019012">
    <property type="protein sequence ID" value="GMG17437.1"/>
    <property type="molecule type" value="Genomic_DNA"/>
</dbReference>
<dbReference type="Pfam" id="PF26605">
    <property type="entry name" value="WLGC"/>
    <property type="match status" value="1"/>
</dbReference>
<comment type="caution">
    <text evidence="4">The sequence shown here is derived from an EMBL/GenBank/DDBJ whole genome shotgun (WGS) entry which is preliminary data.</text>
</comment>
<evidence type="ECO:0000313" key="5">
    <source>
        <dbReference type="Proteomes" id="UP001165121"/>
    </source>
</evidence>
<dbReference type="Proteomes" id="UP001165121">
    <property type="component" value="Unassembled WGS sequence"/>
</dbReference>
<keyword evidence="1" id="KW-1133">Transmembrane helix</keyword>
<dbReference type="SUPFAM" id="SSF52058">
    <property type="entry name" value="L domain-like"/>
    <property type="match status" value="1"/>
</dbReference>
<dbReference type="AlphaFoldDB" id="A0A9W6YP88"/>
<feature type="transmembrane region" description="Helical" evidence="1">
    <location>
        <begin position="276"/>
        <end position="298"/>
    </location>
</feature>
<evidence type="ECO:0000259" key="3">
    <source>
        <dbReference type="Pfam" id="PF26605"/>
    </source>
</evidence>
<dbReference type="Gene3D" id="3.80.10.10">
    <property type="entry name" value="Ribonuclease Inhibitor"/>
    <property type="match status" value="1"/>
</dbReference>
<feature type="domain" description="WLGC" evidence="3">
    <location>
        <begin position="124"/>
        <end position="177"/>
    </location>
</feature>
<proteinExistence type="predicted"/>
<reference evidence="4" key="1">
    <citation type="submission" date="2023-04" db="EMBL/GenBank/DDBJ databases">
        <title>Phytophthora fragariaefolia NBRC 109709.</title>
        <authorList>
            <person name="Ichikawa N."/>
            <person name="Sato H."/>
            <person name="Tonouchi N."/>
        </authorList>
    </citation>
    <scope>NUCLEOTIDE SEQUENCE</scope>
    <source>
        <strain evidence="4">NBRC 109709</strain>
    </source>
</reference>
<protein>
    <submittedName>
        <fullName evidence="4">Unnamed protein product</fullName>
    </submittedName>
</protein>
<keyword evidence="5" id="KW-1185">Reference proteome</keyword>
<keyword evidence="1" id="KW-0812">Transmembrane</keyword>
<feature type="transmembrane region" description="Helical" evidence="1">
    <location>
        <begin position="370"/>
        <end position="393"/>
    </location>
</feature>
<feature type="chain" id="PRO_5040751094" evidence="2">
    <location>
        <begin position="26"/>
        <end position="408"/>
    </location>
</feature>
<organism evidence="4 5">
    <name type="scientific">Phytophthora fragariaefolia</name>
    <dbReference type="NCBI Taxonomy" id="1490495"/>
    <lineage>
        <taxon>Eukaryota</taxon>
        <taxon>Sar</taxon>
        <taxon>Stramenopiles</taxon>
        <taxon>Oomycota</taxon>
        <taxon>Peronosporomycetes</taxon>
        <taxon>Peronosporales</taxon>
        <taxon>Peronosporaceae</taxon>
        <taxon>Phytophthora</taxon>
    </lineage>
</organism>
<keyword evidence="2" id="KW-0732">Signal</keyword>
<dbReference type="InterPro" id="IPR032675">
    <property type="entry name" value="LRR_dom_sf"/>
</dbReference>
<keyword evidence="1" id="KW-0472">Membrane</keyword>
<evidence type="ECO:0000256" key="2">
    <source>
        <dbReference type="SAM" id="SignalP"/>
    </source>
</evidence>
<evidence type="ECO:0000256" key="1">
    <source>
        <dbReference type="SAM" id="Phobius"/>
    </source>
</evidence>
<evidence type="ECO:0000313" key="4">
    <source>
        <dbReference type="EMBL" id="GMG17437.1"/>
    </source>
</evidence>
<sequence length="408" mass="44685">MPNLPSFRGLTSLKALTLAVSLALSELPQLTKLHKLERLDLAALVSMTSLPDLSPVQNLKSFIVSDRGTWCCNGFLGDCDLSVDKCMVHPVWGTPAATCLPSNRTDKVATTATMELVKKFATTCPRADNVESMCYNARLMGIACTANPDPIKMRRRQIANGLGDKCDPALKAWLGCNVWLFVIDCSERIQKSANRERSEETTMEQFKLASDQGTVREVFGSSVMLKRHSHTAAASPKNVYPTMDELKLFTTDETKDTGSHKSLNATAAVDPHLQSVMLQVVIAVALCICLGWTLWLILLNVAPNDTERCHEHETFRLWLLLADGGSLESDGEGNHVRFISGSTRKLMMKFGDLALETLLLSQMLESGSPAVLIGVFTFIAASNALACAAMMFVPYERAPLAEIFVDIL</sequence>
<dbReference type="InterPro" id="IPR058256">
    <property type="entry name" value="WLGC"/>
</dbReference>
<feature type="signal peptide" evidence="2">
    <location>
        <begin position="1"/>
        <end position="25"/>
    </location>
</feature>
<gene>
    <name evidence="4" type="ORF">Pfra01_003015500</name>
</gene>
<name>A0A9W6YP88_9STRA</name>